<sequence length="64" mass="7347">MTKLSMFKWTEEFPMGSHDVSVGSFQDSEIDLSDKDAARIANWILDELKEGNHVTFRIDEEVEA</sequence>
<reference evidence="1" key="2">
    <citation type="submission" date="2023-10" db="EMBL/GenBank/DDBJ databases">
        <authorList>
            <person name="Khurajog B."/>
        </authorList>
    </citation>
    <scope>NUCLEOTIDE SEQUENCE</scope>
    <source>
        <strain evidence="1">BF14</strain>
    </source>
</reference>
<evidence type="ECO:0000313" key="2">
    <source>
        <dbReference type="Proteomes" id="UP001280415"/>
    </source>
</evidence>
<dbReference type="EMBL" id="JAWJAX010000006">
    <property type="protein sequence ID" value="MDV2911446.1"/>
    <property type="molecule type" value="Genomic_DNA"/>
</dbReference>
<dbReference type="Proteomes" id="UP001280415">
    <property type="component" value="Unassembled WGS sequence"/>
</dbReference>
<proteinExistence type="predicted"/>
<gene>
    <name evidence="1" type="ORF">R0H03_06175</name>
</gene>
<dbReference type="AlphaFoldDB" id="A0AAW8YNX0"/>
<name>A0AAW8YNX0_PEDAC</name>
<protein>
    <submittedName>
        <fullName evidence="1">Uncharacterized protein</fullName>
    </submittedName>
</protein>
<comment type="caution">
    <text evidence="1">The sequence shown here is derived from an EMBL/GenBank/DDBJ whole genome shotgun (WGS) entry which is preliminary data.</text>
</comment>
<dbReference type="RefSeq" id="WP_159208623.1">
    <property type="nucleotide sequence ID" value="NZ_CP138502.1"/>
</dbReference>
<organism evidence="1 2">
    <name type="scientific">Pediococcus acidilactici</name>
    <dbReference type="NCBI Taxonomy" id="1254"/>
    <lineage>
        <taxon>Bacteria</taxon>
        <taxon>Bacillati</taxon>
        <taxon>Bacillota</taxon>
        <taxon>Bacilli</taxon>
        <taxon>Lactobacillales</taxon>
        <taxon>Lactobacillaceae</taxon>
        <taxon>Pediococcus</taxon>
        <taxon>Pediococcus acidilactici group</taxon>
    </lineage>
</organism>
<evidence type="ECO:0000313" key="1">
    <source>
        <dbReference type="EMBL" id="MDV2911446.1"/>
    </source>
</evidence>
<accession>A0AAW8YNX0</accession>
<reference evidence="1" key="1">
    <citation type="journal article" date="2023" name="PeerJ">
        <title>Selection and evaluation of lactic acid bacteria from chicken feces in Thailand as potential probiotics.</title>
        <authorList>
            <person name="Khurajog B."/>
            <person name="Disastra Y."/>
            <person name="Lawwyne L.D."/>
            <person name="Sirichokchatchawan W."/>
            <person name="Niyomtham W."/>
            <person name="Yindee J."/>
            <person name="Hampson D.J."/>
            <person name="Prapasarakul N."/>
        </authorList>
    </citation>
    <scope>NUCLEOTIDE SEQUENCE</scope>
    <source>
        <strain evidence="1">BF14</strain>
    </source>
</reference>